<dbReference type="PANTHER" id="PTHR43840:SF15">
    <property type="entry name" value="MITOCHONDRIAL METAL TRANSPORTER 1-RELATED"/>
    <property type="match status" value="1"/>
</dbReference>
<dbReference type="Pfam" id="PF16916">
    <property type="entry name" value="ZT_dimer"/>
    <property type="match status" value="1"/>
</dbReference>
<dbReference type="InterPro" id="IPR058533">
    <property type="entry name" value="Cation_efflux_TM"/>
</dbReference>
<dbReference type="STRING" id="376733.SAMN04487972_11227"/>
<dbReference type="Pfam" id="PF01545">
    <property type="entry name" value="Cation_efflux"/>
    <property type="match status" value="1"/>
</dbReference>
<feature type="domain" description="Cation efflux protein cytoplasmic" evidence="11">
    <location>
        <begin position="208"/>
        <end position="284"/>
    </location>
</feature>
<dbReference type="Proteomes" id="UP000029846">
    <property type="component" value="Unassembled WGS sequence"/>
</dbReference>
<evidence type="ECO:0000313" key="12">
    <source>
        <dbReference type="EMBL" id="KGJ04465.1"/>
    </source>
</evidence>
<dbReference type="PANTHER" id="PTHR43840">
    <property type="entry name" value="MITOCHONDRIAL METAL TRANSPORTER 1-RELATED"/>
    <property type="match status" value="1"/>
</dbReference>
<dbReference type="eggNOG" id="COG0053">
    <property type="taxonomic scope" value="Bacteria"/>
</dbReference>
<dbReference type="EMBL" id="JRKN01000011">
    <property type="protein sequence ID" value="KGJ04465.1"/>
    <property type="molecule type" value="Genomic_DNA"/>
</dbReference>
<accession>A0A099F1A0</accession>
<keyword evidence="6 9" id="KW-1133">Transmembrane helix</keyword>
<dbReference type="GO" id="GO:0005886">
    <property type="term" value="C:plasma membrane"/>
    <property type="evidence" value="ECO:0007669"/>
    <property type="project" value="UniProtKB-SubCell"/>
</dbReference>
<dbReference type="InterPro" id="IPR036837">
    <property type="entry name" value="Cation_efflux_CTD_sf"/>
</dbReference>
<feature type="transmembrane region" description="Helical" evidence="9">
    <location>
        <begin position="41"/>
        <end position="59"/>
    </location>
</feature>
<reference evidence="13 15" key="3">
    <citation type="submission" date="2016-10" db="EMBL/GenBank/DDBJ databases">
        <authorList>
            <person name="de Groot N.N."/>
        </authorList>
    </citation>
    <scope>NUCLEOTIDE SEQUENCE [LARGE SCALE GENOMIC DNA]</scope>
    <source>
        <strain evidence="13 15">CGMCC 1.6117</strain>
    </source>
</reference>
<dbReference type="EMBL" id="FOJO01000012">
    <property type="protein sequence ID" value="SFA54356.1"/>
    <property type="molecule type" value="Genomic_DNA"/>
</dbReference>
<keyword evidence="3" id="KW-0813">Transport</keyword>
<evidence type="ECO:0000256" key="6">
    <source>
        <dbReference type="ARBA" id="ARBA00022989"/>
    </source>
</evidence>
<dbReference type="GO" id="GO:0015086">
    <property type="term" value="F:cadmium ion transmembrane transporter activity"/>
    <property type="evidence" value="ECO:0007669"/>
    <property type="project" value="TreeGrafter"/>
</dbReference>
<evidence type="ECO:0000259" key="11">
    <source>
        <dbReference type="Pfam" id="PF16916"/>
    </source>
</evidence>
<keyword evidence="4" id="KW-1003">Cell membrane</keyword>
<reference evidence="12 14" key="2">
    <citation type="submission" date="2014-10" db="EMBL/GenBank/DDBJ databases">
        <title>Paracoccus sanguinis sp. nov., isolated from clinical specimens of New York State patients.</title>
        <authorList>
            <person name="Mingle L.A."/>
            <person name="Cole J.A."/>
            <person name="Lapierre P."/>
            <person name="Musser K.A."/>
        </authorList>
    </citation>
    <scope>NUCLEOTIDE SEQUENCE [LARGE SCALE GENOMIC DNA]</scope>
    <source>
        <strain evidence="12 14">JCM 14014</strain>
    </source>
</reference>
<feature type="transmembrane region" description="Helical" evidence="9">
    <location>
        <begin position="109"/>
        <end position="131"/>
    </location>
</feature>
<keyword evidence="5 9" id="KW-0812">Transmembrane</keyword>
<dbReference type="OrthoDB" id="9806522at2"/>
<evidence type="ECO:0000256" key="2">
    <source>
        <dbReference type="ARBA" id="ARBA00008114"/>
    </source>
</evidence>
<dbReference type="InterPro" id="IPR002524">
    <property type="entry name" value="Cation_efflux"/>
</dbReference>
<dbReference type="Gene3D" id="1.20.1510.10">
    <property type="entry name" value="Cation efflux protein transmembrane domain"/>
    <property type="match status" value="1"/>
</dbReference>
<gene>
    <name evidence="12" type="ORF">IT41_10110</name>
    <name evidence="13" type="ORF">SAMN04487972_11227</name>
</gene>
<dbReference type="GO" id="GO:0015093">
    <property type="term" value="F:ferrous iron transmembrane transporter activity"/>
    <property type="evidence" value="ECO:0007669"/>
    <property type="project" value="TreeGrafter"/>
</dbReference>
<feature type="transmembrane region" description="Helical" evidence="9">
    <location>
        <begin position="75"/>
        <end position="97"/>
    </location>
</feature>
<dbReference type="FunFam" id="3.30.70.1350:FF:000002">
    <property type="entry name" value="Ferrous-iron efflux pump FieF"/>
    <property type="match status" value="1"/>
</dbReference>
<evidence type="ECO:0000256" key="4">
    <source>
        <dbReference type="ARBA" id="ARBA00022475"/>
    </source>
</evidence>
<evidence type="ECO:0000313" key="13">
    <source>
        <dbReference type="EMBL" id="SFA54356.1"/>
    </source>
</evidence>
<evidence type="ECO:0000313" key="14">
    <source>
        <dbReference type="Proteomes" id="UP000029846"/>
    </source>
</evidence>
<dbReference type="InterPro" id="IPR050291">
    <property type="entry name" value="CDF_Transporter"/>
</dbReference>
<dbReference type="GO" id="GO:0015341">
    <property type="term" value="F:zinc efflux antiporter activity"/>
    <property type="evidence" value="ECO:0007669"/>
    <property type="project" value="TreeGrafter"/>
</dbReference>
<evidence type="ECO:0000256" key="5">
    <source>
        <dbReference type="ARBA" id="ARBA00022692"/>
    </source>
</evidence>
<dbReference type="InterPro" id="IPR027469">
    <property type="entry name" value="Cation_efflux_TMD_sf"/>
</dbReference>
<comment type="subcellular location">
    <subcellularLocation>
        <location evidence="1">Cell membrane</location>
        <topology evidence="1">Multi-pass membrane protein</topology>
    </subcellularLocation>
</comment>
<evidence type="ECO:0000256" key="7">
    <source>
        <dbReference type="ARBA" id="ARBA00023136"/>
    </source>
</evidence>
<reference evidence="12 14" key="1">
    <citation type="submission" date="2014-09" db="EMBL/GenBank/DDBJ databases">
        <authorList>
            <person name="McGinnis J.M."/>
            <person name="Wolfgang W.J."/>
        </authorList>
    </citation>
    <scope>NUCLEOTIDE SEQUENCE [LARGE SCALE GENOMIC DNA]</scope>
    <source>
        <strain evidence="12 14">JCM 14014</strain>
    </source>
</reference>
<dbReference type="Proteomes" id="UP000182312">
    <property type="component" value="Unassembled WGS sequence"/>
</dbReference>
<dbReference type="Gene3D" id="3.30.70.1350">
    <property type="entry name" value="Cation efflux protein, cytoplasmic domain"/>
    <property type="match status" value="1"/>
</dbReference>
<dbReference type="SUPFAM" id="SSF160240">
    <property type="entry name" value="Cation efflux protein cytoplasmic domain-like"/>
    <property type="match status" value="1"/>
</dbReference>
<evidence type="ECO:0000313" key="15">
    <source>
        <dbReference type="Proteomes" id="UP000182312"/>
    </source>
</evidence>
<feature type="transmembrane region" description="Helical" evidence="9">
    <location>
        <begin position="151"/>
        <end position="171"/>
    </location>
</feature>
<evidence type="ECO:0000256" key="9">
    <source>
        <dbReference type="SAM" id="Phobius"/>
    </source>
</evidence>
<dbReference type="GO" id="GO:0006882">
    <property type="term" value="P:intracellular zinc ion homeostasis"/>
    <property type="evidence" value="ECO:0007669"/>
    <property type="project" value="TreeGrafter"/>
</dbReference>
<protein>
    <recommendedName>
        <fullName evidence="8">Protein p34</fullName>
    </recommendedName>
</protein>
<evidence type="ECO:0000259" key="10">
    <source>
        <dbReference type="Pfam" id="PF01545"/>
    </source>
</evidence>
<dbReference type="InterPro" id="IPR027470">
    <property type="entry name" value="Cation_efflux_CTD"/>
</dbReference>
<sequence>MSRTERIAIGSILVGLAVLALKTLAWWLTGSVALLSDALESTVNVATALAALVAIRYAARPPDDTHPYGHHKAEFFSAVLEGVMIITAALLILHEAWQGLRAPQPLDAPFLGLLVTTVASLGNALWCRLLIRRGRALKSPALIADGHHLRADVVTSAGVVIGVALVALTGWAVLDPLLAALVALNILWSGWKVMISSLSGLMDEAVGEDMLTDIRAAILTAGNGAIEAHDLRTRHAGPRTFIDFHLVVDGQTTVAAAHDICDRIEQALKTRVPDAMVTIHVEPEHKAESHSGVLVI</sequence>
<evidence type="ECO:0000256" key="1">
    <source>
        <dbReference type="ARBA" id="ARBA00004651"/>
    </source>
</evidence>
<dbReference type="SUPFAM" id="SSF161111">
    <property type="entry name" value="Cation efflux protein transmembrane domain-like"/>
    <property type="match status" value="1"/>
</dbReference>
<keyword evidence="7 9" id="KW-0472">Membrane</keyword>
<evidence type="ECO:0000256" key="8">
    <source>
        <dbReference type="ARBA" id="ARBA00068882"/>
    </source>
</evidence>
<organism evidence="12 14">
    <name type="scientific">Paracoccus halophilus</name>
    <dbReference type="NCBI Taxonomy" id="376733"/>
    <lineage>
        <taxon>Bacteria</taxon>
        <taxon>Pseudomonadati</taxon>
        <taxon>Pseudomonadota</taxon>
        <taxon>Alphaproteobacteria</taxon>
        <taxon>Rhodobacterales</taxon>
        <taxon>Paracoccaceae</taxon>
        <taxon>Paracoccus</taxon>
    </lineage>
</organism>
<comment type="similarity">
    <text evidence="2">Belongs to the cation diffusion facilitator (CDF) transporter (TC 2.A.4) family.</text>
</comment>
<evidence type="ECO:0000256" key="3">
    <source>
        <dbReference type="ARBA" id="ARBA00022448"/>
    </source>
</evidence>
<feature type="transmembrane region" description="Helical" evidence="9">
    <location>
        <begin position="7"/>
        <end position="29"/>
    </location>
</feature>
<dbReference type="AlphaFoldDB" id="A0A099F1A0"/>
<name>A0A099F1A0_9RHOB</name>
<dbReference type="NCBIfam" id="TIGR01297">
    <property type="entry name" value="CDF"/>
    <property type="match status" value="1"/>
</dbReference>
<keyword evidence="14" id="KW-1185">Reference proteome</keyword>
<feature type="domain" description="Cation efflux protein transmembrane" evidence="10">
    <location>
        <begin position="11"/>
        <end position="202"/>
    </location>
</feature>
<proteinExistence type="inferred from homology"/>
<dbReference type="RefSeq" id="WP_036740752.1">
    <property type="nucleotide sequence ID" value="NZ_FOJO01000012.1"/>
</dbReference>